<dbReference type="PROSITE" id="PS50887">
    <property type="entry name" value="GGDEF"/>
    <property type="match status" value="1"/>
</dbReference>
<dbReference type="InterPro" id="IPR000160">
    <property type="entry name" value="GGDEF_dom"/>
</dbReference>
<dbReference type="RefSeq" id="WP_031577496.1">
    <property type="nucleotide sequence ID" value="NZ_FNDZ01000014.1"/>
</dbReference>
<dbReference type="InterPro" id="IPR001610">
    <property type="entry name" value="PAC"/>
</dbReference>
<feature type="domain" description="PAS" evidence="1">
    <location>
        <begin position="13"/>
        <end position="79"/>
    </location>
</feature>
<gene>
    <name evidence="3" type="ORF">SAMN05421804_11430</name>
</gene>
<dbReference type="InterPro" id="IPR052155">
    <property type="entry name" value="Biofilm_reg_signaling"/>
</dbReference>
<dbReference type="NCBIfam" id="TIGR00254">
    <property type="entry name" value="GGDEF"/>
    <property type="match status" value="1"/>
</dbReference>
<dbReference type="PROSITE" id="PS50112">
    <property type="entry name" value="PAS"/>
    <property type="match status" value="2"/>
</dbReference>
<dbReference type="InterPro" id="IPR035965">
    <property type="entry name" value="PAS-like_dom_sf"/>
</dbReference>
<dbReference type="NCBIfam" id="TIGR00229">
    <property type="entry name" value="sensory_box"/>
    <property type="match status" value="2"/>
</dbReference>
<dbReference type="InterPro" id="IPR029787">
    <property type="entry name" value="Nucleotide_cyclase"/>
</dbReference>
<protein>
    <submittedName>
        <fullName evidence="3">PAS domain S-box-containing protein/diguanylate cyclase (GGDEF) domain-containing protein</fullName>
    </submittedName>
</protein>
<dbReference type="InterPro" id="IPR013655">
    <property type="entry name" value="PAS_fold_3"/>
</dbReference>
<dbReference type="PANTHER" id="PTHR44757">
    <property type="entry name" value="DIGUANYLATE CYCLASE DGCP"/>
    <property type="match status" value="1"/>
</dbReference>
<dbReference type="CDD" id="cd01949">
    <property type="entry name" value="GGDEF"/>
    <property type="match status" value="1"/>
</dbReference>
<evidence type="ECO:0000313" key="3">
    <source>
        <dbReference type="EMBL" id="SDJ34064.1"/>
    </source>
</evidence>
<dbReference type="Pfam" id="PF00990">
    <property type="entry name" value="GGDEF"/>
    <property type="match status" value="1"/>
</dbReference>
<proteinExistence type="predicted"/>
<dbReference type="SUPFAM" id="SSF55785">
    <property type="entry name" value="PYP-like sensor domain (PAS domain)"/>
    <property type="match status" value="2"/>
</dbReference>
<dbReference type="Proteomes" id="UP000183255">
    <property type="component" value="Unassembled WGS sequence"/>
</dbReference>
<dbReference type="InterPro" id="IPR043128">
    <property type="entry name" value="Rev_trsase/Diguanyl_cyclase"/>
</dbReference>
<name>A0A1G8SY03_9CLOT</name>
<feature type="domain" description="GGDEF" evidence="2">
    <location>
        <begin position="291"/>
        <end position="420"/>
    </location>
</feature>
<dbReference type="CDD" id="cd00130">
    <property type="entry name" value="PAS"/>
    <property type="match status" value="2"/>
</dbReference>
<dbReference type="Gene3D" id="3.30.450.20">
    <property type="entry name" value="PAS domain"/>
    <property type="match status" value="2"/>
</dbReference>
<dbReference type="SMART" id="SM00267">
    <property type="entry name" value="GGDEF"/>
    <property type="match status" value="1"/>
</dbReference>
<reference evidence="3 4" key="1">
    <citation type="submission" date="2016-10" db="EMBL/GenBank/DDBJ databases">
        <authorList>
            <person name="de Groot N.N."/>
        </authorList>
    </citation>
    <scope>NUCLEOTIDE SEQUENCE [LARGE SCALE GENOMIC DNA]</scope>
    <source>
        <strain evidence="3 4">CGMCC 1.5058</strain>
    </source>
</reference>
<dbReference type="SUPFAM" id="SSF55073">
    <property type="entry name" value="Nucleotide cyclase"/>
    <property type="match status" value="1"/>
</dbReference>
<sequence>MVNSTLDFDTNILVKAIHAATWILNLQTGELSINERWAEMVGYTLEELQPVSILTWNSLAHPEDVERSKEEFQRLHRGEISRYHLEIRMKHKMGHWVYLLDSGQIVEFDKERMPLIAMGVHMDITESKLLQLKLEARERLLSQIMENTKDIIYKMDLKGNLTFLSNAWEGLLGYSLEESIGTSVESYIHPEDKKLLLEFLTKVQYSKDHESLSDYRFRRADGTYCVFETNASPILENGEIVGIAGVARDISIFIKKQQEIEFLSYRDQLTKLFNRHYLEKVRDEVKAEKNHPLGIITMDMNDLKLVNDTYGHDEGDRLLVKVSDIFRHVFPADSLIFRMGGDEFMVVLPLIEEEILKQMKERLEELLDEYGKEAYPVTIALGYFISHDPQEDLFDALKKADAYMYEDKRIYKSRKCRKSS</sequence>
<dbReference type="InterPro" id="IPR000014">
    <property type="entry name" value="PAS"/>
</dbReference>
<dbReference type="SMART" id="SM00086">
    <property type="entry name" value="PAC"/>
    <property type="match status" value="2"/>
</dbReference>
<evidence type="ECO:0000313" key="4">
    <source>
        <dbReference type="Proteomes" id="UP000183255"/>
    </source>
</evidence>
<dbReference type="Gene3D" id="3.30.70.270">
    <property type="match status" value="1"/>
</dbReference>
<dbReference type="Pfam" id="PF08447">
    <property type="entry name" value="PAS_3"/>
    <property type="match status" value="2"/>
</dbReference>
<organism evidence="3 4">
    <name type="scientific">Proteiniclasticum ruminis</name>
    <dbReference type="NCBI Taxonomy" id="398199"/>
    <lineage>
        <taxon>Bacteria</taxon>
        <taxon>Bacillati</taxon>
        <taxon>Bacillota</taxon>
        <taxon>Clostridia</taxon>
        <taxon>Eubacteriales</taxon>
        <taxon>Clostridiaceae</taxon>
        <taxon>Proteiniclasticum</taxon>
    </lineage>
</organism>
<dbReference type="AlphaFoldDB" id="A0A1G8SY03"/>
<accession>A0A1G8SY03</accession>
<feature type="domain" description="PAS" evidence="1">
    <location>
        <begin position="137"/>
        <end position="207"/>
    </location>
</feature>
<dbReference type="SMART" id="SM00091">
    <property type="entry name" value="PAS"/>
    <property type="match status" value="2"/>
</dbReference>
<dbReference type="EMBL" id="FNDZ01000014">
    <property type="protein sequence ID" value="SDJ34064.1"/>
    <property type="molecule type" value="Genomic_DNA"/>
</dbReference>
<dbReference type="PANTHER" id="PTHR44757:SF2">
    <property type="entry name" value="BIOFILM ARCHITECTURE MAINTENANCE PROTEIN MBAA"/>
    <property type="match status" value="1"/>
</dbReference>
<evidence type="ECO:0000259" key="2">
    <source>
        <dbReference type="PROSITE" id="PS50887"/>
    </source>
</evidence>
<evidence type="ECO:0000259" key="1">
    <source>
        <dbReference type="PROSITE" id="PS50112"/>
    </source>
</evidence>